<dbReference type="EMBL" id="CP159872">
    <property type="protein sequence ID" value="XCM77470.1"/>
    <property type="molecule type" value="Genomic_DNA"/>
</dbReference>
<keyword evidence="8" id="KW-0436">Ligase</keyword>
<feature type="transmembrane region" description="Helical" evidence="6">
    <location>
        <begin position="215"/>
        <end position="234"/>
    </location>
</feature>
<feature type="transmembrane region" description="Helical" evidence="6">
    <location>
        <begin position="622"/>
        <end position="639"/>
    </location>
</feature>
<organism evidence="8">
    <name type="scientific">Kitasatospora camelliae</name>
    <dbReference type="NCBI Taxonomy" id="3156397"/>
    <lineage>
        <taxon>Bacteria</taxon>
        <taxon>Bacillati</taxon>
        <taxon>Actinomycetota</taxon>
        <taxon>Actinomycetes</taxon>
        <taxon>Kitasatosporales</taxon>
        <taxon>Streptomycetaceae</taxon>
        <taxon>Kitasatospora</taxon>
    </lineage>
</organism>
<feature type="transmembrane region" description="Helical" evidence="6">
    <location>
        <begin position="254"/>
        <end position="279"/>
    </location>
</feature>
<evidence type="ECO:0000259" key="7">
    <source>
        <dbReference type="Pfam" id="PF04932"/>
    </source>
</evidence>
<comment type="subcellular location">
    <subcellularLocation>
        <location evidence="1">Membrane</location>
        <topology evidence="1">Multi-pass membrane protein</topology>
    </subcellularLocation>
</comment>
<dbReference type="InterPro" id="IPR051533">
    <property type="entry name" value="WaaL-like"/>
</dbReference>
<feature type="transmembrane region" description="Helical" evidence="6">
    <location>
        <begin position="299"/>
        <end position="322"/>
    </location>
</feature>
<dbReference type="InterPro" id="IPR007016">
    <property type="entry name" value="O-antigen_ligase-rel_domated"/>
</dbReference>
<evidence type="ECO:0000256" key="2">
    <source>
        <dbReference type="ARBA" id="ARBA00022692"/>
    </source>
</evidence>
<protein>
    <submittedName>
        <fullName evidence="8">O-antigen ligase family protein</fullName>
    </submittedName>
</protein>
<accession>A0AAU8JMJ8</accession>
<gene>
    <name evidence="8" type="ORF">ABWK59_00120</name>
</gene>
<feature type="transmembrane region" description="Helical" evidence="6">
    <location>
        <begin position="566"/>
        <end position="586"/>
    </location>
</feature>
<keyword evidence="2 6" id="KW-0812">Transmembrane</keyword>
<reference evidence="8" key="1">
    <citation type="submission" date="2024-06" db="EMBL/GenBank/DDBJ databases">
        <title>The genome sequences of Kitasatospora sp. strain HUAS MG31.</title>
        <authorList>
            <person name="Mo P."/>
        </authorList>
    </citation>
    <scope>NUCLEOTIDE SEQUENCE</scope>
    <source>
        <strain evidence="8">HUAS MG31</strain>
    </source>
</reference>
<feature type="transmembrane region" description="Helical" evidence="6">
    <location>
        <begin position="709"/>
        <end position="731"/>
    </location>
</feature>
<feature type="transmembrane region" description="Helical" evidence="6">
    <location>
        <begin position="328"/>
        <end position="349"/>
    </location>
</feature>
<feature type="transmembrane region" description="Helical" evidence="6">
    <location>
        <begin position="386"/>
        <end position="404"/>
    </location>
</feature>
<name>A0AAU8JMJ8_9ACTN</name>
<feature type="transmembrane region" description="Helical" evidence="6">
    <location>
        <begin position="361"/>
        <end position="380"/>
    </location>
</feature>
<dbReference type="GO" id="GO:0016020">
    <property type="term" value="C:membrane"/>
    <property type="evidence" value="ECO:0007669"/>
    <property type="project" value="UniProtKB-SubCell"/>
</dbReference>
<feature type="transmembrane region" description="Helical" evidence="6">
    <location>
        <begin position="839"/>
        <end position="858"/>
    </location>
</feature>
<feature type="transmembrane region" description="Helical" evidence="6">
    <location>
        <begin position="671"/>
        <end position="689"/>
    </location>
</feature>
<evidence type="ECO:0000256" key="6">
    <source>
        <dbReference type="SAM" id="Phobius"/>
    </source>
</evidence>
<proteinExistence type="predicted"/>
<sequence length="942" mass="96066">MRRIIESLRCRLPGMSPAVLGGTLTTRLLATAMSFAAGVIAARDLGVDGRAELALMISAPAVLSILTVLGMDNANARFAGTSHTAFRQIVRWSLVFSLVAGSALPGLWLLLGQRWPVLLLDLPFRLALLAAAMCPVTLLTTLLGTAEIGRGRVVTYYLTTALPSLCYLAGIVGLRALGALTVTGCFLAALAGHLVAAAALLVAATARVHPDGARVPVGAFGSFALKSYLPNLIHYGMLRLDVPVIQLLAGSTAVAMYAVALPVAEGLLLVPTAVALMIFPQATSGSVDARAVTRIARTVLGVTAVTAAVAAAAAPLVVPAVYGPPYAGAVQVIWATLPGLVLFSAGRSLQAYLAATDRLRPVIAATALGAVVNLVLLAVLTAPFGAVGAGVADSAGFLVFAVLLGRAVRSRVRSGPAAGKRPSARPPAAPAPVRQNRRQWREPVRAARAALAGLVGERVRRTRPRWTAALAGGSPLAAAALPVAAAVGYLATASSPTAVASGLVVVVLTCVLTPDVGLYTLAAAIPLSQSTFGSSLVTSNRLVVLMLVCLLNRALTGRGVARPRPAGALIAVATIGCLVAATAVAGGTTRSGAGTWQYLLLACAPLLLLPLVAGPGPALDRALMVFCGGSVILAVIEIVRTDSVLTARSDLAAADSAVLAATQPGVANHNAVGALFVMAAAVLLARFHTVRPRLPRWAIGGGTVVLSIGVAYSLSRAAYLAGIAMLVVYAGRRALRGILALGVGAACLVPLMPAAIAARFESVLGGSTLDADSAVRLDLWSSALRMFDAHPVFGVGYLNFAGQLPDFYRATGHYNVMFLQFPLLEFAHNTYLTVLSQTGLVGAVGLGSLAVLGVRRAWGALRGGDHAGEAALLAMVGTGICSMFGEVLLVPTLLSGLVLIVLAAKPAAGGRVPAGRLVPASRVVPGRVVPGRVVPVAGEVTR</sequence>
<evidence type="ECO:0000256" key="3">
    <source>
        <dbReference type="ARBA" id="ARBA00022989"/>
    </source>
</evidence>
<feature type="transmembrane region" description="Helical" evidence="6">
    <location>
        <begin position="498"/>
        <end position="521"/>
    </location>
</feature>
<keyword evidence="4 6" id="KW-0472">Membrane</keyword>
<feature type="transmembrane region" description="Helical" evidence="6">
    <location>
        <begin position="870"/>
        <end position="903"/>
    </location>
</feature>
<dbReference type="Pfam" id="PF04932">
    <property type="entry name" value="Wzy_C"/>
    <property type="match status" value="1"/>
</dbReference>
<dbReference type="PANTHER" id="PTHR37422">
    <property type="entry name" value="TEICHURONIC ACID BIOSYNTHESIS PROTEIN TUAE"/>
    <property type="match status" value="1"/>
</dbReference>
<evidence type="ECO:0000313" key="8">
    <source>
        <dbReference type="EMBL" id="XCM77470.1"/>
    </source>
</evidence>
<dbReference type="RefSeq" id="WP_354637086.1">
    <property type="nucleotide sequence ID" value="NZ_CP159872.1"/>
</dbReference>
<feature type="transmembrane region" description="Helical" evidence="6">
    <location>
        <begin position="155"/>
        <end position="174"/>
    </location>
</feature>
<feature type="transmembrane region" description="Helical" evidence="6">
    <location>
        <begin position="180"/>
        <end position="203"/>
    </location>
</feature>
<feature type="domain" description="O-antigen ligase-related" evidence="7">
    <location>
        <begin position="703"/>
        <end position="845"/>
    </location>
</feature>
<dbReference type="AlphaFoldDB" id="A0AAU8JMJ8"/>
<feature type="transmembrane region" description="Helical" evidence="6">
    <location>
        <begin position="542"/>
        <end position="560"/>
    </location>
</feature>
<evidence type="ECO:0000256" key="4">
    <source>
        <dbReference type="ARBA" id="ARBA00023136"/>
    </source>
</evidence>
<feature type="region of interest" description="Disordered" evidence="5">
    <location>
        <begin position="414"/>
        <end position="441"/>
    </location>
</feature>
<dbReference type="GO" id="GO:0016874">
    <property type="term" value="F:ligase activity"/>
    <property type="evidence" value="ECO:0007669"/>
    <property type="project" value="UniProtKB-KW"/>
</dbReference>
<feature type="transmembrane region" description="Helical" evidence="6">
    <location>
        <begin position="92"/>
        <end position="111"/>
    </location>
</feature>
<feature type="transmembrane region" description="Helical" evidence="6">
    <location>
        <begin position="123"/>
        <end position="143"/>
    </location>
</feature>
<dbReference type="KEGG" id="kcm:ABWK59_00120"/>
<keyword evidence="3 6" id="KW-1133">Transmembrane helix</keyword>
<evidence type="ECO:0000256" key="5">
    <source>
        <dbReference type="SAM" id="MobiDB-lite"/>
    </source>
</evidence>
<feature type="transmembrane region" description="Helical" evidence="6">
    <location>
        <begin position="738"/>
        <end position="760"/>
    </location>
</feature>
<feature type="transmembrane region" description="Helical" evidence="6">
    <location>
        <begin position="51"/>
        <end position="71"/>
    </location>
</feature>
<dbReference type="PANTHER" id="PTHR37422:SF13">
    <property type="entry name" value="LIPOPOLYSACCHARIDE BIOSYNTHESIS PROTEIN PA4999-RELATED"/>
    <property type="match status" value="1"/>
</dbReference>
<evidence type="ECO:0000256" key="1">
    <source>
        <dbReference type="ARBA" id="ARBA00004141"/>
    </source>
</evidence>
<feature type="transmembrane region" description="Helical" evidence="6">
    <location>
        <begin position="468"/>
        <end position="492"/>
    </location>
</feature>
<feature type="transmembrane region" description="Helical" evidence="6">
    <location>
        <begin position="598"/>
        <end position="616"/>
    </location>
</feature>